<name>A0ABN0B4N3_9STRE</name>
<evidence type="ECO:0000313" key="1">
    <source>
        <dbReference type="EMBL" id="EFO54217.1"/>
    </source>
</evidence>
<sequence>MIFLNSLFSFFLSWYNSNMNNYQKNIFKGTIYSLLSGLIWGSAEF</sequence>
<protein>
    <submittedName>
        <fullName evidence="1">Membrane protein</fullName>
    </submittedName>
</protein>
<proteinExistence type="predicted"/>
<dbReference type="EMBL" id="AEDY01000060">
    <property type="protein sequence ID" value="EFO54217.1"/>
    <property type="molecule type" value="Genomic_DNA"/>
</dbReference>
<reference evidence="1" key="1">
    <citation type="submission" date="2010-09" db="EMBL/GenBank/DDBJ databases">
        <authorList>
            <person name="Daugherty S.C."/>
            <person name="Kilian M."/>
            <person name="Tettelin H."/>
        </authorList>
    </citation>
    <scope>NUCLEOTIDE SEQUENCE [LARGE SCALE GENOMIC DNA]</scope>
    <source>
        <strain evidence="1">SK1302</strain>
    </source>
</reference>
<accession>A0ABN0B4N3</accession>
<gene>
    <name evidence="1" type="ORF">SIN_0961</name>
</gene>
<comment type="caution">
    <text evidence="1">The sequence shown here is derived from an EMBL/GenBank/DDBJ whole genome shotgun (WGS) entry which is preliminary data.</text>
</comment>
<organism evidence="1">
    <name type="scientific">Streptococcus infantis SK1302</name>
    <dbReference type="NCBI Taxonomy" id="871237"/>
    <lineage>
        <taxon>Bacteria</taxon>
        <taxon>Bacillati</taxon>
        <taxon>Bacillota</taxon>
        <taxon>Bacilli</taxon>
        <taxon>Lactobacillales</taxon>
        <taxon>Streptococcaceae</taxon>
        <taxon>Streptococcus</taxon>
    </lineage>
</organism>